<dbReference type="EMBL" id="JAPYKO010000009">
    <property type="protein sequence ID" value="MEI9403377.1"/>
    <property type="molecule type" value="Genomic_DNA"/>
</dbReference>
<feature type="region of interest" description="Disordered" evidence="4">
    <location>
        <begin position="159"/>
        <end position="194"/>
    </location>
</feature>
<dbReference type="Pfam" id="PF25209">
    <property type="entry name" value="Phage_capsid_4"/>
    <property type="match status" value="1"/>
</dbReference>
<evidence type="ECO:0000313" key="7">
    <source>
        <dbReference type="Proteomes" id="UP001366503"/>
    </source>
</evidence>
<dbReference type="Pfam" id="PF04586">
    <property type="entry name" value="Peptidase_S78"/>
    <property type="match status" value="1"/>
</dbReference>
<evidence type="ECO:0000256" key="4">
    <source>
        <dbReference type="SAM" id="MobiDB-lite"/>
    </source>
</evidence>
<dbReference type="RefSeq" id="WP_337093768.1">
    <property type="nucleotide sequence ID" value="NZ_JAPYKO010000009.1"/>
</dbReference>
<dbReference type="Proteomes" id="UP001366503">
    <property type="component" value="Unassembled WGS sequence"/>
</dbReference>
<keyword evidence="7" id="KW-1185">Reference proteome</keyword>
<feature type="compositionally biased region" description="Pro residues" evidence="4">
    <location>
        <begin position="172"/>
        <end position="188"/>
    </location>
</feature>
<feature type="domain" description="Prohead serine protease" evidence="5">
    <location>
        <begin position="62"/>
        <end position="163"/>
    </location>
</feature>
<evidence type="ECO:0000256" key="1">
    <source>
        <dbReference type="ARBA" id="ARBA00022612"/>
    </source>
</evidence>
<evidence type="ECO:0000256" key="2">
    <source>
        <dbReference type="ARBA" id="ARBA00022670"/>
    </source>
</evidence>
<evidence type="ECO:0000259" key="5">
    <source>
        <dbReference type="Pfam" id="PF04586"/>
    </source>
</evidence>
<reference evidence="6 7" key="1">
    <citation type="submission" date="2022-12" db="EMBL/GenBank/DDBJ databases">
        <authorList>
            <person name="Muema E."/>
        </authorList>
    </citation>
    <scope>NUCLEOTIDE SEQUENCE [LARGE SCALE GENOMIC DNA]</scope>
    <source>
        <strain evidence="7">1330</strain>
    </source>
</reference>
<gene>
    <name evidence="6" type="ORF">O7A05_14545</name>
</gene>
<organism evidence="6 7">
    <name type="scientific">Mesorhizobium argentiipisi</name>
    <dbReference type="NCBI Taxonomy" id="3015175"/>
    <lineage>
        <taxon>Bacteria</taxon>
        <taxon>Pseudomonadati</taxon>
        <taxon>Pseudomonadota</taxon>
        <taxon>Alphaproteobacteria</taxon>
        <taxon>Hyphomicrobiales</taxon>
        <taxon>Phyllobacteriaceae</taxon>
        <taxon>Mesorhizobium</taxon>
    </lineage>
</organism>
<comment type="caution">
    <text evidence="6">The sequence shown here is derived from an EMBL/GenBank/DDBJ whole genome shotgun (WGS) entry which is preliminary data.</text>
</comment>
<name>A0ABU8KCG7_9HYPH</name>
<protein>
    <submittedName>
        <fullName evidence="6">Mu-like prophage major head subunit gpT family protein</fullName>
    </submittedName>
</protein>
<accession>A0ABU8KCG7</accession>
<evidence type="ECO:0000256" key="3">
    <source>
        <dbReference type="ARBA" id="ARBA00022801"/>
    </source>
</evidence>
<dbReference type="InterPro" id="IPR054613">
    <property type="entry name" value="Peptidase_S78_dom"/>
</dbReference>
<sequence>MTVIDQNTRALSFAPHSVDAKARTVELIASTGAGVMRRDMEGDFAEVLSLANGAVDLSRADGMPLLDSHRQDGLDRVLGVVRAVRMEGGNLIVQVQFSERPSADAIFRDVATGIIRNVSVGYGVIDFEDRLDPAGLRVRTVTKWALHEVSLVPVGADAGAKTRSPEMTTPAAPAPAPAPAPTPSPAPAPSMTRAQTNQEIRALATTFNLGNDFADQLIDSEATVDQARAAAIESVRQTGNRTTPQARVTSIANQDDPGQIATRMGEALYLRANPRHQLSEQARPFVGMTTLDMAREMMRLRGLATTGLSAAETITRALNTTSDFPLIFADTANRTLRAAYQAAPATLKAVARQTTARDFRAKTSIQLGEAPTLEKVNEAGEYKYGSMAEAAETYKIDTFGKIVGLSRKAIVNDDLGAFTDLAGKMGAAAADFEAQFLVDLLITGSGLGPTMSDTKKLFHADHGNLAATAVDLAGASAIDGLGAGRLAMRKQTGLSGKRINVTPKFLVVPPELETAGEKLLASIQAATVDDVNPFSGKLQLLVEARLTSAIRWYIAADPATFEGLEYAYLQGAEGPQTETRAGFEVDGVEVKVRLDFGAAFTDYRGWYMNQGLVHS</sequence>
<evidence type="ECO:0000313" key="6">
    <source>
        <dbReference type="EMBL" id="MEI9403377.1"/>
    </source>
</evidence>
<keyword evidence="3" id="KW-0378">Hydrolase</keyword>
<keyword evidence="2" id="KW-0645">Protease</keyword>
<keyword evidence="1" id="KW-1188">Viral release from host cell</keyword>
<dbReference type="NCBIfam" id="NF045541">
    <property type="entry name" value="scaf_prot_MCP2"/>
    <property type="match status" value="1"/>
</dbReference>
<proteinExistence type="predicted"/>